<dbReference type="AlphaFoldDB" id="A0AAX2F549"/>
<protein>
    <submittedName>
        <fullName evidence="3">Predicted phosphoesterase</fullName>
    </submittedName>
</protein>
<evidence type="ECO:0000313" key="3">
    <source>
        <dbReference type="EMBL" id="SHF96154.1"/>
    </source>
</evidence>
<dbReference type="Proteomes" id="UP000184105">
    <property type="component" value="Unassembled WGS sequence"/>
</dbReference>
<gene>
    <name evidence="3" type="ORF">SAMN05444364_12140</name>
</gene>
<dbReference type="EMBL" id="FQWA01000021">
    <property type="protein sequence ID" value="SHF96154.1"/>
    <property type="molecule type" value="Genomic_DNA"/>
</dbReference>
<name>A0AAX2F549_9BACT</name>
<dbReference type="InterPro" id="IPR024654">
    <property type="entry name" value="Calcineurin-like_PHP_lpxH"/>
</dbReference>
<proteinExistence type="inferred from homology"/>
<comment type="caution">
    <text evidence="3">The sequence shown here is derived from an EMBL/GenBank/DDBJ whole genome shotgun (WGS) entry which is preliminary data.</text>
</comment>
<keyword evidence="4" id="KW-1185">Reference proteome</keyword>
<dbReference type="InterPro" id="IPR051693">
    <property type="entry name" value="UPF0046_metallophosphoest"/>
</dbReference>
<dbReference type="InterPro" id="IPR029052">
    <property type="entry name" value="Metallo-depent_PP-like"/>
</dbReference>
<evidence type="ECO:0000259" key="2">
    <source>
        <dbReference type="Pfam" id="PF12850"/>
    </source>
</evidence>
<evidence type="ECO:0000313" key="4">
    <source>
        <dbReference type="Proteomes" id="UP000184105"/>
    </source>
</evidence>
<feature type="domain" description="Calcineurin-like phosphoesterase" evidence="2">
    <location>
        <begin position="9"/>
        <end position="177"/>
    </location>
</feature>
<accession>A0AAX2F549</accession>
<dbReference type="CDD" id="cd07379">
    <property type="entry name" value="MPP_239FB"/>
    <property type="match status" value="1"/>
</dbReference>
<dbReference type="SUPFAM" id="SSF56300">
    <property type="entry name" value="Metallo-dependent phosphatases"/>
    <property type="match status" value="1"/>
</dbReference>
<dbReference type="Gene3D" id="3.60.21.10">
    <property type="match status" value="1"/>
</dbReference>
<sequence>MTIHSSLIMKILQISDTHNRHQLLTDMPEADVLIHCGDFTDMGTEEEVLDFLNWFISLPYPHKLFVVGNHDLCLWEANGIEDLPDNVHFLQDRGCEINGVKFFGLGYNHPESLIPDGIDVLVTHEPPVMILDESNNTHWGNAPLRNRVMKTKPKYHLFGHVHDAYGIEKHEDIVFSNGSSLDDFYEMCHNPKLITF</sequence>
<dbReference type="Pfam" id="PF12850">
    <property type="entry name" value="Metallophos_2"/>
    <property type="match status" value="1"/>
</dbReference>
<organism evidence="3 4">
    <name type="scientific">Prevotella scopos JCM 17725</name>
    <dbReference type="NCBI Taxonomy" id="1236518"/>
    <lineage>
        <taxon>Bacteria</taxon>
        <taxon>Pseudomonadati</taxon>
        <taxon>Bacteroidota</taxon>
        <taxon>Bacteroidia</taxon>
        <taxon>Bacteroidales</taxon>
        <taxon>Prevotellaceae</taxon>
        <taxon>Prevotella</taxon>
    </lineage>
</organism>
<comment type="similarity">
    <text evidence="1">Belongs to the metallophosphoesterase superfamily. YfcE family.</text>
</comment>
<reference evidence="3 4" key="1">
    <citation type="submission" date="2016-11" db="EMBL/GenBank/DDBJ databases">
        <authorList>
            <person name="Varghese N."/>
            <person name="Submissions S."/>
        </authorList>
    </citation>
    <scope>NUCLEOTIDE SEQUENCE [LARGE SCALE GENOMIC DNA]</scope>
    <source>
        <strain evidence="3 4">DSM 22613</strain>
    </source>
</reference>
<evidence type="ECO:0000256" key="1">
    <source>
        <dbReference type="ARBA" id="ARBA00008950"/>
    </source>
</evidence>
<dbReference type="PANTHER" id="PTHR12905">
    <property type="entry name" value="METALLOPHOSPHOESTERASE"/>
    <property type="match status" value="1"/>
</dbReference>
<dbReference type="PANTHER" id="PTHR12905:SF0">
    <property type="entry name" value="CALCINEURIN-LIKE PHOSPHOESTERASE DOMAIN-CONTAINING PROTEIN"/>
    <property type="match status" value="1"/>
</dbReference>